<accession>A0A3Q3W212</accession>
<dbReference type="Proteomes" id="UP000261620">
    <property type="component" value="Unplaced"/>
</dbReference>
<reference evidence="3" key="2">
    <citation type="submission" date="2025-09" db="UniProtKB">
        <authorList>
            <consortium name="Ensembl"/>
        </authorList>
    </citation>
    <scope>IDENTIFICATION</scope>
</reference>
<dbReference type="STRING" id="94237.ENSMMOP00000008013"/>
<sequence length="453" mass="51080">MAKFVLAGKAGCPHYAKAELLADRLKNSLPNFRIHKIAILSDEWKEWLEATCRKNGWEHEESPLVWRELVHQGGTGMLIGGFSGFLEHCQAYYSVTSDMPTDLMLSIAAENLEAKMSLIAEEQHRASLIKPLHIWIMLSVKRYDILGIFIDNPIRRKNEAVKLYYLQVTTHTDLGQAFQGADVIILLDERWCEDSDADNEEEKKRKQAMGILDRYREYGQLIDTRASREVKVLVSGDLFVNLRCSLLLDNARSIDRCQFVGVATQLENEARAIAAQKLKVRTADVKNVIVWGNISGSFYIDMQRAKVSNYDGPIKGPAFFSIPVLKIIHERKWLETEFQDLVRSQRAAVVSGTCRATGMSSTNGILTVLKSWNGLCGPDEVFSMGVHCSGRYNLPEGVVVSVPVTFADGKWSVLFDGSLGYELREWLQLSASEIRQVRYENNQAETLSNAQNQ</sequence>
<organism evidence="3 4">
    <name type="scientific">Mola mola</name>
    <name type="common">Ocean sunfish</name>
    <name type="synonym">Tetraodon mola</name>
    <dbReference type="NCBI Taxonomy" id="94237"/>
    <lineage>
        <taxon>Eukaryota</taxon>
        <taxon>Metazoa</taxon>
        <taxon>Chordata</taxon>
        <taxon>Craniata</taxon>
        <taxon>Vertebrata</taxon>
        <taxon>Euteleostomi</taxon>
        <taxon>Actinopterygii</taxon>
        <taxon>Neopterygii</taxon>
        <taxon>Teleostei</taxon>
        <taxon>Neoteleostei</taxon>
        <taxon>Acanthomorphata</taxon>
        <taxon>Eupercaria</taxon>
        <taxon>Tetraodontiformes</taxon>
        <taxon>Molidae</taxon>
        <taxon>Mola</taxon>
    </lineage>
</organism>
<dbReference type="AlphaFoldDB" id="A0A3Q3W212"/>
<keyword evidence="1" id="KW-0560">Oxidoreductase</keyword>
<reference evidence="3" key="1">
    <citation type="submission" date="2025-08" db="UniProtKB">
        <authorList>
            <consortium name="Ensembl"/>
        </authorList>
    </citation>
    <scope>IDENTIFICATION</scope>
</reference>
<evidence type="ECO:0000313" key="4">
    <source>
        <dbReference type="Proteomes" id="UP000261620"/>
    </source>
</evidence>
<dbReference type="InterPro" id="IPR010945">
    <property type="entry name" value="Malate_DH_type2"/>
</dbReference>
<dbReference type="GO" id="GO:0016616">
    <property type="term" value="F:oxidoreductase activity, acting on the CH-OH group of donors, NAD or NADP as acceptor"/>
    <property type="evidence" value="ECO:0007669"/>
    <property type="project" value="InterPro"/>
</dbReference>
<dbReference type="GO" id="GO:0016615">
    <property type="term" value="F:malate dehydrogenase activity"/>
    <property type="evidence" value="ECO:0007669"/>
    <property type="project" value="InterPro"/>
</dbReference>
<dbReference type="Gene3D" id="3.90.110.10">
    <property type="entry name" value="Lactate dehydrogenase/glycoside hydrolase, family 4, C-terminal"/>
    <property type="match status" value="1"/>
</dbReference>
<dbReference type="InterPro" id="IPR022383">
    <property type="entry name" value="Lactate/malate_DH_C"/>
</dbReference>
<dbReference type="Pfam" id="PF02866">
    <property type="entry name" value="Ldh_1_C"/>
    <property type="match status" value="1"/>
</dbReference>
<dbReference type="GO" id="GO:0006108">
    <property type="term" value="P:malate metabolic process"/>
    <property type="evidence" value="ECO:0007669"/>
    <property type="project" value="InterPro"/>
</dbReference>
<dbReference type="Ensembl" id="ENSMMOT00000008162.1">
    <property type="protein sequence ID" value="ENSMMOP00000008013.1"/>
    <property type="gene ID" value="ENSMMOG00000006215.1"/>
</dbReference>
<dbReference type="PANTHER" id="PTHR23382">
    <property type="entry name" value="MALATE DEHYDROGENASE"/>
    <property type="match status" value="1"/>
</dbReference>
<feature type="domain" description="Lactate/malate dehydrogenase C-terminal" evidence="2">
    <location>
        <begin position="270"/>
        <end position="436"/>
    </location>
</feature>
<evidence type="ECO:0000259" key="2">
    <source>
        <dbReference type="Pfam" id="PF02866"/>
    </source>
</evidence>
<name>A0A3Q3W212_MOLML</name>
<proteinExistence type="predicted"/>
<evidence type="ECO:0000313" key="3">
    <source>
        <dbReference type="Ensembl" id="ENSMMOP00000008013.1"/>
    </source>
</evidence>
<evidence type="ECO:0000256" key="1">
    <source>
        <dbReference type="ARBA" id="ARBA00023002"/>
    </source>
</evidence>
<dbReference type="SUPFAM" id="SSF56327">
    <property type="entry name" value="LDH C-terminal domain-like"/>
    <property type="match status" value="1"/>
</dbReference>
<keyword evidence="4" id="KW-1185">Reference proteome</keyword>
<dbReference type="InterPro" id="IPR015955">
    <property type="entry name" value="Lactate_DH/Glyco_Ohase_4_C"/>
</dbReference>
<dbReference type="Gene3D" id="3.40.50.720">
    <property type="entry name" value="NAD(P)-binding Rossmann-like Domain"/>
    <property type="match status" value="1"/>
</dbReference>
<protein>
    <recommendedName>
        <fullName evidence="2">Lactate/malate dehydrogenase C-terminal domain-containing protein</fullName>
    </recommendedName>
</protein>
<dbReference type="OMA" id="QHPDVWE"/>